<evidence type="ECO:0000256" key="1">
    <source>
        <dbReference type="SAM" id="Phobius"/>
    </source>
</evidence>
<dbReference type="Proteomes" id="UP000077248">
    <property type="component" value="Unassembled WGS sequence"/>
</dbReference>
<sequence>MYLHMATLSASGPRRLWPPCMSASQASTLLRCKLLGRKLLPFGENIPCNGHPRTHVYMSFSVDLIWILVFVLVLSTLPNSLGCRAPFRELLRSLE</sequence>
<keyword evidence="1" id="KW-0472">Membrane</keyword>
<keyword evidence="3" id="KW-1185">Reference proteome</keyword>
<dbReference type="VEuPathDB" id="FungiDB:CC77DRAFT_216710"/>
<protein>
    <submittedName>
        <fullName evidence="2">Uncharacterized protein</fullName>
    </submittedName>
</protein>
<gene>
    <name evidence="2" type="ORF">CC77DRAFT_216710</name>
</gene>
<evidence type="ECO:0000313" key="2">
    <source>
        <dbReference type="EMBL" id="OAG18220.1"/>
    </source>
</evidence>
<dbReference type="KEGG" id="aalt:CC77DRAFT_216710"/>
<dbReference type="AlphaFoldDB" id="A0A177DGB1"/>
<proteinExistence type="predicted"/>
<dbReference type="RefSeq" id="XP_018383641.1">
    <property type="nucleotide sequence ID" value="XM_018530701.1"/>
</dbReference>
<organism evidence="2 3">
    <name type="scientific">Alternaria alternata</name>
    <name type="common">Alternaria rot fungus</name>
    <name type="synonym">Torula alternata</name>
    <dbReference type="NCBI Taxonomy" id="5599"/>
    <lineage>
        <taxon>Eukaryota</taxon>
        <taxon>Fungi</taxon>
        <taxon>Dikarya</taxon>
        <taxon>Ascomycota</taxon>
        <taxon>Pezizomycotina</taxon>
        <taxon>Dothideomycetes</taxon>
        <taxon>Pleosporomycetidae</taxon>
        <taxon>Pleosporales</taxon>
        <taxon>Pleosporineae</taxon>
        <taxon>Pleosporaceae</taxon>
        <taxon>Alternaria</taxon>
        <taxon>Alternaria sect. Alternaria</taxon>
        <taxon>Alternaria alternata complex</taxon>
    </lineage>
</organism>
<keyword evidence="1" id="KW-1133">Transmembrane helix</keyword>
<accession>A0A177DGB1</accession>
<reference evidence="2 3" key="1">
    <citation type="submission" date="2016-05" db="EMBL/GenBank/DDBJ databases">
        <title>Comparative analysis of secretome profiles of manganese(II)-oxidizing ascomycete fungi.</title>
        <authorList>
            <consortium name="DOE Joint Genome Institute"/>
            <person name="Zeiner C.A."/>
            <person name="Purvine S.O."/>
            <person name="Zink E.M."/>
            <person name="Wu S."/>
            <person name="Pasa-Tolic L."/>
            <person name="Chaput D.L."/>
            <person name="Haridas S."/>
            <person name="Grigoriev I.V."/>
            <person name="Santelli C.M."/>
            <person name="Hansel C.M."/>
        </authorList>
    </citation>
    <scope>NUCLEOTIDE SEQUENCE [LARGE SCALE GENOMIC DNA]</scope>
    <source>
        <strain evidence="2 3">SRC1lrK2f</strain>
    </source>
</reference>
<feature type="transmembrane region" description="Helical" evidence="1">
    <location>
        <begin position="64"/>
        <end position="82"/>
    </location>
</feature>
<dbReference type="EMBL" id="KV441484">
    <property type="protein sequence ID" value="OAG18220.1"/>
    <property type="molecule type" value="Genomic_DNA"/>
</dbReference>
<dbReference type="GeneID" id="29116295"/>
<name>A0A177DGB1_ALTAL</name>
<keyword evidence="1" id="KW-0812">Transmembrane</keyword>
<evidence type="ECO:0000313" key="3">
    <source>
        <dbReference type="Proteomes" id="UP000077248"/>
    </source>
</evidence>